<keyword evidence="9" id="KW-0408">Iron</keyword>
<keyword evidence="7" id="KW-0249">Electron transport</keyword>
<evidence type="ECO:0000259" key="11">
    <source>
        <dbReference type="Pfam" id="PF03188"/>
    </source>
</evidence>
<evidence type="ECO:0000256" key="1">
    <source>
        <dbReference type="ARBA" id="ARBA00001970"/>
    </source>
</evidence>
<dbReference type="STRING" id="4540.A0A3L6TGV6"/>
<dbReference type="Pfam" id="PF03188">
    <property type="entry name" value="Cytochrom_B561"/>
    <property type="match status" value="1"/>
</dbReference>
<dbReference type="GO" id="GO:0016020">
    <property type="term" value="C:membrane"/>
    <property type="evidence" value="ECO:0007669"/>
    <property type="project" value="UniProtKB-SubCell"/>
</dbReference>
<comment type="subcellular location">
    <subcellularLocation>
        <location evidence="2">Membrane</location>
        <topology evidence="2">Multi-pass membrane protein</topology>
    </subcellularLocation>
</comment>
<sequence>MLLGSIILGGKAILCYRSLSLARDARKKAHLALHAAGLAAGAIGVYTVFKFHAESGIPNLYLLHSWRVNAGSGRRRHQRLRRCSRILVGAALDELRGQRHGASRGRRRPVKTVAGRHACGCRGTFRRVLYGMGATSNGIGPPAATNCGGDYSCCCWESGGEAGWYRHGRTAAQASRPLEAGVGEVLSRC</sequence>
<evidence type="ECO:0000256" key="3">
    <source>
        <dbReference type="ARBA" id="ARBA00022448"/>
    </source>
</evidence>
<feature type="domain" description="Cytochrome b561" evidence="11">
    <location>
        <begin position="1"/>
        <end position="66"/>
    </location>
</feature>
<keyword evidence="13" id="KW-1185">Reference proteome</keyword>
<keyword evidence="8" id="KW-1133">Transmembrane helix</keyword>
<proteinExistence type="predicted"/>
<evidence type="ECO:0000256" key="5">
    <source>
        <dbReference type="ARBA" id="ARBA00022692"/>
    </source>
</evidence>
<evidence type="ECO:0000256" key="8">
    <source>
        <dbReference type="ARBA" id="ARBA00022989"/>
    </source>
</evidence>
<dbReference type="InterPro" id="IPR006593">
    <property type="entry name" value="Cyt_b561/ferric_Rdtase_TM"/>
</dbReference>
<dbReference type="Proteomes" id="UP000275267">
    <property type="component" value="Unassembled WGS sequence"/>
</dbReference>
<protein>
    <recommendedName>
        <fullName evidence="11">Cytochrome b561 domain-containing protein</fullName>
    </recommendedName>
</protein>
<dbReference type="GO" id="GO:0016491">
    <property type="term" value="F:oxidoreductase activity"/>
    <property type="evidence" value="ECO:0007669"/>
    <property type="project" value="InterPro"/>
</dbReference>
<dbReference type="Gene3D" id="1.20.120.1770">
    <property type="match status" value="1"/>
</dbReference>
<accession>A0A3L6TGV6</accession>
<dbReference type="InterPro" id="IPR043205">
    <property type="entry name" value="CYB561/CYBRD1-like"/>
</dbReference>
<keyword evidence="6" id="KW-0479">Metal-binding</keyword>
<comment type="caution">
    <text evidence="12">The sequence shown here is derived from an EMBL/GenBank/DDBJ whole genome shotgun (WGS) entry which is preliminary data.</text>
</comment>
<evidence type="ECO:0000256" key="2">
    <source>
        <dbReference type="ARBA" id="ARBA00004141"/>
    </source>
</evidence>
<dbReference type="AlphaFoldDB" id="A0A3L6TGV6"/>
<keyword evidence="10" id="KW-0472">Membrane</keyword>
<evidence type="ECO:0000256" key="7">
    <source>
        <dbReference type="ARBA" id="ARBA00022982"/>
    </source>
</evidence>
<reference evidence="13" key="1">
    <citation type="journal article" date="2019" name="Nat. Commun.">
        <title>The genome of broomcorn millet.</title>
        <authorList>
            <person name="Zou C."/>
            <person name="Miki D."/>
            <person name="Li D."/>
            <person name="Tang Q."/>
            <person name="Xiao L."/>
            <person name="Rajput S."/>
            <person name="Deng P."/>
            <person name="Jia W."/>
            <person name="Huang R."/>
            <person name="Zhang M."/>
            <person name="Sun Y."/>
            <person name="Hu J."/>
            <person name="Fu X."/>
            <person name="Schnable P.S."/>
            <person name="Li F."/>
            <person name="Zhang H."/>
            <person name="Feng B."/>
            <person name="Zhu X."/>
            <person name="Liu R."/>
            <person name="Schnable J.C."/>
            <person name="Zhu J.-K."/>
            <person name="Zhang H."/>
        </authorList>
    </citation>
    <scope>NUCLEOTIDE SEQUENCE [LARGE SCALE GENOMIC DNA]</scope>
</reference>
<evidence type="ECO:0000256" key="10">
    <source>
        <dbReference type="ARBA" id="ARBA00023136"/>
    </source>
</evidence>
<dbReference type="PANTHER" id="PTHR10106">
    <property type="entry name" value="CYTOCHROME B561-RELATED"/>
    <property type="match status" value="1"/>
</dbReference>
<gene>
    <name evidence="12" type="ORF">C2845_PM01G41990</name>
</gene>
<keyword evidence="4" id="KW-0349">Heme</keyword>
<evidence type="ECO:0000256" key="9">
    <source>
        <dbReference type="ARBA" id="ARBA00023004"/>
    </source>
</evidence>
<dbReference type="GO" id="GO:0046872">
    <property type="term" value="F:metal ion binding"/>
    <property type="evidence" value="ECO:0007669"/>
    <property type="project" value="UniProtKB-KW"/>
</dbReference>
<name>A0A3L6TGV6_PANMI</name>
<comment type="cofactor">
    <cofactor evidence="1">
        <name>heme b</name>
        <dbReference type="ChEBI" id="CHEBI:60344"/>
    </cofactor>
</comment>
<evidence type="ECO:0000256" key="4">
    <source>
        <dbReference type="ARBA" id="ARBA00022617"/>
    </source>
</evidence>
<dbReference type="PANTHER" id="PTHR10106:SF10">
    <property type="entry name" value="OS08G0101700 PROTEIN"/>
    <property type="match status" value="1"/>
</dbReference>
<evidence type="ECO:0000313" key="13">
    <source>
        <dbReference type="Proteomes" id="UP000275267"/>
    </source>
</evidence>
<evidence type="ECO:0000256" key="6">
    <source>
        <dbReference type="ARBA" id="ARBA00022723"/>
    </source>
</evidence>
<keyword evidence="5" id="KW-0812">Transmembrane</keyword>
<dbReference type="OrthoDB" id="907479at2759"/>
<organism evidence="12 13">
    <name type="scientific">Panicum miliaceum</name>
    <name type="common">Proso millet</name>
    <name type="synonym">Broomcorn millet</name>
    <dbReference type="NCBI Taxonomy" id="4540"/>
    <lineage>
        <taxon>Eukaryota</taxon>
        <taxon>Viridiplantae</taxon>
        <taxon>Streptophyta</taxon>
        <taxon>Embryophyta</taxon>
        <taxon>Tracheophyta</taxon>
        <taxon>Spermatophyta</taxon>
        <taxon>Magnoliopsida</taxon>
        <taxon>Liliopsida</taxon>
        <taxon>Poales</taxon>
        <taxon>Poaceae</taxon>
        <taxon>PACMAD clade</taxon>
        <taxon>Panicoideae</taxon>
        <taxon>Panicodae</taxon>
        <taxon>Paniceae</taxon>
        <taxon>Panicinae</taxon>
        <taxon>Panicum</taxon>
        <taxon>Panicum sect. Panicum</taxon>
    </lineage>
</organism>
<evidence type="ECO:0000313" key="12">
    <source>
        <dbReference type="EMBL" id="RLN39577.1"/>
    </source>
</evidence>
<keyword evidence="3" id="KW-0813">Transport</keyword>
<dbReference type="EMBL" id="PQIB02000001">
    <property type="protein sequence ID" value="RLN39577.1"/>
    <property type="molecule type" value="Genomic_DNA"/>
</dbReference>